<dbReference type="EMBL" id="SMOL01000148">
    <property type="protein sequence ID" value="KAB2629380.1"/>
    <property type="molecule type" value="Genomic_DNA"/>
</dbReference>
<sequence length="100" mass="11719">MLNMLLGPSALCCENLGARSQWKRRPWSTNYNFDDINESMDSYLYRGVFKFLKIDIFKYIYVHPRNELAEQLHIRVCLPVSPRHSYRVRGSARGCGGFRS</sequence>
<protein>
    <submittedName>
        <fullName evidence="1">Uncharacterized protein</fullName>
    </submittedName>
</protein>
<gene>
    <name evidence="1" type="ORF">D8674_034175</name>
</gene>
<comment type="caution">
    <text evidence="1">The sequence shown here is derived from an EMBL/GenBank/DDBJ whole genome shotgun (WGS) entry which is preliminary data.</text>
</comment>
<organism evidence="1 2">
    <name type="scientific">Pyrus ussuriensis x Pyrus communis</name>
    <dbReference type="NCBI Taxonomy" id="2448454"/>
    <lineage>
        <taxon>Eukaryota</taxon>
        <taxon>Viridiplantae</taxon>
        <taxon>Streptophyta</taxon>
        <taxon>Embryophyta</taxon>
        <taxon>Tracheophyta</taxon>
        <taxon>Spermatophyta</taxon>
        <taxon>Magnoliopsida</taxon>
        <taxon>eudicotyledons</taxon>
        <taxon>Gunneridae</taxon>
        <taxon>Pentapetalae</taxon>
        <taxon>rosids</taxon>
        <taxon>fabids</taxon>
        <taxon>Rosales</taxon>
        <taxon>Rosaceae</taxon>
        <taxon>Amygdaloideae</taxon>
        <taxon>Maleae</taxon>
        <taxon>Pyrus</taxon>
    </lineage>
</organism>
<reference evidence="1 2" key="3">
    <citation type="submission" date="2019-11" db="EMBL/GenBank/DDBJ databases">
        <title>A de novo genome assembly of a pear dwarfing rootstock.</title>
        <authorList>
            <person name="Wang F."/>
            <person name="Wang J."/>
            <person name="Li S."/>
            <person name="Zhang Y."/>
            <person name="Fang M."/>
            <person name="Ma L."/>
            <person name="Zhao Y."/>
            <person name="Jiang S."/>
        </authorList>
    </citation>
    <scope>NUCLEOTIDE SEQUENCE [LARGE SCALE GENOMIC DNA]</scope>
    <source>
        <strain evidence="1">S2</strain>
        <tissue evidence="1">Leaf</tissue>
    </source>
</reference>
<proteinExistence type="predicted"/>
<keyword evidence="2" id="KW-1185">Reference proteome</keyword>
<dbReference type="AlphaFoldDB" id="A0A5N5HV38"/>
<accession>A0A5N5HV38</accession>
<reference evidence="2" key="2">
    <citation type="submission" date="2019-10" db="EMBL/GenBank/DDBJ databases">
        <title>A de novo genome assembly of a pear dwarfing rootstock.</title>
        <authorList>
            <person name="Wang F."/>
            <person name="Wang J."/>
            <person name="Li S."/>
            <person name="Zhang Y."/>
            <person name="Fang M."/>
            <person name="Ma L."/>
            <person name="Zhao Y."/>
            <person name="Jiang S."/>
        </authorList>
    </citation>
    <scope>NUCLEOTIDE SEQUENCE [LARGE SCALE GENOMIC DNA]</scope>
</reference>
<evidence type="ECO:0000313" key="1">
    <source>
        <dbReference type="EMBL" id="KAB2629380.1"/>
    </source>
</evidence>
<reference evidence="1 2" key="1">
    <citation type="submission" date="2019-09" db="EMBL/GenBank/DDBJ databases">
        <authorList>
            <person name="Ou C."/>
        </authorList>
    </citation>
    <scope>NUCLEOTIDE SEQUENCE [LARGE SCALE GENOMIC DNA]</scope>
    <source>
        <strain evidence="1">S2</strain>
        <tissue evidence="1">Leaf</tissue>
    </source>
</reference>
<evidence type="ECO:0000313" key="2">
    <source>
        <dbReference type="Proteomes" id="UP000327157"/>
    </source>
</evidence>
<dbReference type="Proteomes" id="UP000327157">
    <property type="component" value="Chromosome 8"/>
</dbReference>
<name>A0A5N5HV38_9ROSA</name>